<protein>
    <recommendedName>
        <fullName evidence="3">Cthe-2314-like HEPN domain-containing protein</fullName>
    </recommendedName>
</protein>
<proteinExistence type="predicted"/>
<dbReference type="Proteomes" id="UP000726136">
    <property type="component" value="Unassembled WGS sequence"/>
</dbReference>
<dbReference type="EMBL" id="RDPI01000107">
    <property type="protein sequence ID" value="MBF4375324.1"/>
    <property type="molecule type" value="Genomic_DNA"/>
</dbReference>
<comment type="caution">
    <text evidence="1">The sequence shown here is derived from an EMBL/GenBank/DDBJ whole genome shotgun (WGS) entry which is preliminary data.</text>
</comment>
<organism evidence="1 2">
    <name type="scientific">Vibrio anguillarum</name>
    <name type="common">Listonella anguillarum</name>
    <dbReference type="NCBI Taxonomy" id="55601"/>
    <lineage>
        <taxon>Bacteria</taxon>
        <taxon>Pseudomonadati</taxon>
        <taxon>Pseudomonadota</taxon>
        <taxon>Gammaproteobacteria</taxon>
        <taxon>Vibrionales</taxon>
        <taxon>Vibrionaceae</taxon>
        <taxon>Vibrio</taxon>
    </lineage>
</organism>
<accession>A0ABR9ZB47</accession>
<evidence type="ECO:0000313" key="2">
    <source>
        <dbReference type="Proteomes" id="UP000726136"/>
    </source>
</evidence>
<dbReference type="RefSeq" id="WP_194664235.1">
    <property type="nucleotide sequence ID" value="NZ_RDPI01000107.1"/>
</dbReference>
<evidence type="ECO:0000313" key="1">
    <source>
        <dbReference type="EMBL" id="MBF4375324.1"/>
    </source>
</evidence>
<keyword evidence="2" id="KW-1185">Reference proteome</keyword>
<gene>
    <name evidence="1" type="ORF">EAY46_20000</name>
</gene>
<sequence length="239" mass="28051">MFSKKFLDKDRSVQERWFRLKFNNRFGSKIRYLFRLRLHYKLNREFKVKDKAINNAIDITVREYRKIDESLFPATKQFFNIGLFFLLAERDIQALKADAFSHPNETKRNIALRTLILTIYEWDMGKVTGRKMHFIYEATGLSETSKSQVVSALKELKKARKVIESQFSETRHNTIAHREKEAIKQYEIISELDVMKFSEALTQFYKASDALLTSMIVAMLEIGSPKNLLHQAINSKKVA</sequence>
<name>A0ABR9ZB47_VIBAN</name>
<reference evidence="1 2" key="1">
    <citation type="journal article" date="2021" name="PeerJ">
        <title>Analysis of 44 Vibrio anguillarum genomes reveals high genetic diversity.</title>
        <authorList>
            <person name="Hansen M.J."/>
            <person name="Dalsgaard I."/>
        </authorList>
    </citation>
    <scope>NUCLEOTIDE SEQUENCE [LARGE SCALE GENOMIC DNA]</scope>
    <source>
        <strain evidence="1 2">040915-1/1B</strain>
    </source>
</reference>
<evidence type="ECO:0008006" key="3">
    <source>
        <dbReference type="Google" id="ProtNLM"/>
    </source>
</evidence>